<dbReference type="Proteomes" id="UP000771797">
    <property type="component" value="Unassembled WGS sequence"/>
</dbReference>
<reference evidence="2 3" key="1">
    <citation type="submission" date="2012-09" db="EMBL/GenBank/DDBJ databases">
        <title>Genome Sequence of alkane-degrading Bacterium Alcanivorax sp. 6-D-6.</title>
        <authorList>
            <person name="Lai Q."/>
            <person name="Shao Z."/>
        </authorList>
    </citation>
    <scope>NUCLEOTIDE SEQUENCE [LARGE SCALE GENOMIC DNA]</scope>
    <source>
        <strain evidence="2 3">6-D-6</strain>
    </source>
</reference>
<proteinExistence type="predicted"/>
<dbReference type="Gene3D" id="3.10.180.10">
    <property type="entry name" value="2,3-Dihydroxybiphenyl 1,2-Dioxygenase, domain 1"/>
    <property type="match status" value="2"/>
</dbReference>
<dbReference type="InterPro" id="IPR029068">
    <property type="entry name" value="Glyas_Bleomycin-R_OHBP_Dase"/>
</dbReference>
<feature type="domain" description="VOC" evidence="1">
    <location>
        <begin position="190"/>
        <end position="326"/>
    </location>
</feature>
<dbReference type="InterPro" id="IPR037523">
    <property type="entry name" value="VOC_core"/>
</dbReference>
<protein>
    <submittedName>
        <fullName evidence="2">Glyoxalase/bleomycin resistance protein/dioxygenase</fullName>
    </submittedName>
</protein>
<evidence type="ECO:0000313" key="3">
    <source>
        <dbReference type="Proteomes" id="UP000771797"/>
    </source>
</evidence>
<dbReference type="EMBL" id="AQPF01000009">
    <property type="protein sequence ID" value="KAF0806296.1"/>
    <property type="molecule type" value="Genomic_DNA"/>
</dbReference>
<accession>A0ABQ6Y9A2</accession>
<evidence type="ECO:0000259" key="1">
    <source>
        <dbReference type="PROSITE" id="PS51819"/>
    </source>
</evidence>
<gene>
    <name evidence="2" type="ORF">A6D6_01631</name>
</gene>
<organism evidence="2 3">
    <name type="scientific">Alcanivorax xiamenensis</name>
    <dbReference type="NCBI Taxonomy" id="1177156"/>
    <lineage>
        <taxon>Bacteria</taxon>
        <taxon>Pseudomonadati</taxon>
        <taxon>Pseudomonadota</taxon>
        <taxon>Gammaproteobacteria</taxon>
        <taxon>Oceanospirillales</taxon>
        <taxon>Alcanivoracaceae</taxon>
        <taxon>Alcanivorax</taxon>
    </lineage>
</organism>
<dbReference type="PROSITE" id="PS51819">
    <property type="entry name" value="VOC"/>
    <property type="match status" value="2"/>
</dbReference>
<keyword evidence="3" id="KW-1185">Reference proteome</keyword>
<dbReference type="RefSeq" id="WP_159660447.1">
    <property type="nucleotide sequence ID" value="NZ_AQPF01000009.1"/>
</dbReference>
<dbReference type="Pfam" id="PF00903">
    <property type="entry name" value="Glyoxalase"/>
    <property type="match status" value="2"/>
</dbReference>
<dbReference type="SUPFAM" id="SSF54593">
    <property type="entry name" value="Glyoxalase/Bleomycin resistance protein/Dihydroxybiphenyl dioxygenase"/>
    <property type="match status" value="2"/>
</dbReference>
<comment type="caution">
    <text evidence="2">The sequence shown here is derived from an EMBL/GenBank/DDBJ whole genome shotgun (WGS) entry which is preliminary data.</text>
</comment>
<sequence length="326" mass="35865">MRKRLLLAAVVMGLTLWSVMTFDMSDYHAHRKSPLSYTGLVINSHHPERLGGFYLNTFGGQRVESGMGTFSLQTPGYNGEGPLLIIEKLSDPASNNAHQAFDHGYVHLCFEADDVSRIKALFIKNGGEIISHFDPTDPTVAFYGKDPEGNLVEVHQPFPTPFIPRTVARTFLSYLQIKSGMGVAHSDSVRFIHTNINTSDWVKTVSFYQAAFGTEPTGPKRDYDGDYIGLLTGVPGAAVKGRHVALPGYSAGGPTFEIFTYNLTANHFPRKRDQLGYVMTEFIADDLDNTVRRVINAGGKIEAPMNNTSVLVSDPGGNLIRLIPDR</sequence>
<dbReference type="InterPro" id="IPR004360">
    <property type="entry name" value="Glyas_Fos-R_dOase_dom"/>
</dbReference>
<name>A0ABQ6Y9A2_9GAMM</name>
<evidence type="ECO:0000313" key="2">
    <source>
        <dbReference type="EMBL" id="KAF0806296.1"/>
    </source>
</evidence>
<feature type="domain" description="VOC" evidence="1">
    <location>
        <begin position="36"/>
        <end position="157"/>
    </location>
</feature>